<keyword evidence="2" id="KW-0812">Transmembrane</keyword>
<keyword evidence="7" id="KW-1185">Reference proteome</keyword>
<name>A0A6P6XRW5_DERPT</name>
<protein>
    <submittedName>
        <fullName evidence="8">Kin of IRRE-like protein 2</fullName>
    </submittedName>
</protein>
<dbReference type="InterPro" id="IPR013783">
    <property type="entry name" value="Ig-like_fold"/>
</dbReference>
<evidence type="ECO:0000256" key="2">
    <source>
        <dbReference type="ARBA" id="ARBA00022692"/>
    </source>
</evidence>
<dbReference type="InterPro" id="IPR013162">
    <property type="entry name" value="CD80_C2-set"/>
</dbReference>
<dbReference type="Pfam" id="PF07686">
    <property type="entry name" value="V-set"/>
    <property type="match status" value="1"/>
</dbReference>
<proteinExistence type="predicted"/>
<dbReference type="InterPro" id="IPR003599">
    <property type="entry name" value="Ig_sub"/>
</dbReference>
<dbReference type="KEGG" id="dpte:113789319"/>
<dbReference type="PANTHER" id="PTHR23278">
    <property type="entry name" value="SIDESTEP PROTEIN"/>
    <property type="match status" value="1"/>
</dbReference>
<evidence type="ECO:0000313" key="7">
    <source>
        <dbReference type="Proteomes" id="UP000515146"/>
    </source>
</evidence>
<evidence type="ECO:0000313" key="8">
    <source>
        <dbReference type="RefSeq" id="XP_027194639.1"/>
    </source>
</evidence>
<organism evidence="7 8">
    <name type="scientific">Dermatophagoides pteronyssinus</name>
    <name type="common">European house dust mite</name>
    <dbReference type="NCBI Taxonomy" id="6956"/>
    <lineage>
        <taxon>Eukaryota</taxon>
        <taxon>Metazoa</taxon>
        <taxon>Ecdysozoa</taxon>
        <taxon>Arthropoda</taxon>
        <taxon>Chelicerata</taxon>
        <taxon>Arachnida</taxon>
        <taxon>Acari</taxon>
        <taxon>Acariformes</taxon>
        <taxon>Sarcoptiformes</taxon>
        <taxon>Astigmata</taxon>
        <taxon>Psoroptidia</taxon>
        <taxon>Analgoidea</taxon>
        <taxon>Pyroglyphidae</taxon>
        <taxon>Dermatophagoidinae</taxon>
        <taxon>Dermatophagoides</taxon>
    </lineage>
</organism>
<dbReference type="InterPro" id="IPR007110">
    <property type="entry name" value="Ig-like_dom"/>
</dbReference>
<dbReference type="OMA" id="RIHEASW"/>
<dbReference type="InterPro" id="IPR013106">
    <property type="entry name" value="Ig_V-set"/>
</dbReference>
<keyword evidence="3" id="KW-1133">Transmembrane helix</keyword>
<dbReference type="Pfam" id="PF08205">
    <property type="entry name" value="C2-set_2"/>
    <property type="match status" value="1"/>
</dbReference>
<dbReference type="InParanoid" id="A0A6P6XRW5"/>
<dbReference type="AlphaFoldDB" id="A0A6P6XRW5"/>
<dbReference type="OrthoDB" id="10006996at2759"/>
<dbReference type="Gene3D" id="2.60.40.10">
    <property type="entry name" value="Immunoglobulins"/>
    <property type="match status" value="2"/>
</dbReference>
<dbReference type="Proteomes" id="UP000515146">
    <property type="component" value="Unplaced"/>
</dbReference>
<accession>A0A6P6XRW5</accession>
<dbReference type="InterPro" id="IPR036179">
    <property type="entry name" value="Ig-like_dom_sf"/>
</dbReference>
<dbReference type="SUPFAM" id="SSF48726">
    <property type="entry name" value="Immunoglobulin"/>
    <property type="match status" value="2"/>
</dbReference>
<gene>
    <name evidence="8" type="primary">LOC113789319</name>
</gene>
<evidence type="ECO:0000256" key="5">
    <source>
        <dbReference type="ARBA" id="ARBA00023157"/>
    </source>
</evidence>
<dbReference type="RefSeq" id="XP_027194639.1">
    <property type="nucleotide sequence ID" value="XM_027338838.1"/>
</dbReference>
<keyword evidence="4" id="KW-0472">Membrane</keyword>
<comment type="subcellular location">
    <subcellularLocation>
        <location evidence="1">Membrane</location>
        <topology evidence="1">Single-pass membrane protein</topology>
    </subcellularLocation>
</comment>
<evidence type="ECO:0000256" key="3">
    <source>
        <dbReference type="ARBA" id="ARBA00022989"/>
    </source>
</evidence>
<dbReference type="SMART" id="SM00409">
    <property type="entry name" value="IG"/>
    <property type="match status" value="1"/>
</dbReference>
<reference evidence="8" key="1">
    <citation type="submission" date="2025-08" db="UniProtKB">
        <authorList>
            <consortium name="RefSeq"/>
        </authorList>
    </citation>
    <scope>IDENTIFICATION</scope>
    <source>
        <strain evidence="8">Airmid</strain>
    </source>
</reference>
<evidence type="ECO:0000256" key="4">
    <source>
        <dbReference type="ARBA" id="ARBA00023136"/>
    </source>
</evidence>
<feature type="domain" description="Ig-like" evidence="6">
    <location>
        <begin position="118"/>
        <end position="187"/>
    </location>
</feature>
<sequence length="187" mass="21155">TFVYTVLINDKVQLPCDIQPPTMDDQIVLVLWYKDDELAPILTLDVRKNQLDPGAVQVSASNLRGRAYFNVHGRPAHLSIDPVAASDEGDYRCRVDFRKARTINTVISLKVIIPPQVPKITDQDGNYLTGLVGPYNEGDELTLTCLTKGGKPRPSLIWWRDYAIIDDSFEFDDRDGMHFVNEFEKTS</sequence>
<evidence type="ECO:0000259" key="6">
    <source>
        <dbReference type="PROSITE" id="PS50835"/>
    </source>
</evidence>
<keyword evidence="5" id="KW-1015">Disulfide bond</keyword>
<feature type="non-terminal residue" evidence="8">
    <location>
        <position position="1"/>
    </location>
</feature>
<dbReference type="PROSITE" id="PS50835">
    <property type="entry name" value="IG_LIKE"/>
    <property type="match status" value="2"/>
</dbReference>
<dbReference type="GO" id="GO:0016020">
    <property type="term" value="C:membrane"/>
    <property type="evidence" value="ECO:0007669"/>
    <property type="project" value="UniProtKB-SubCell"/>
</dbReference>
<evidence type="ECO:0000256" key="1">
    <source>
        <dbReference type="ARBA" id="ARBA00004167"/>
    </source>
</evidence>
<dbReference type="PANTHER" id="PTHR23278:SF19">
    <property type="entry name" value="OBSCURIN"/>
    <property type="match status" value="1"/>
</dbReference>
<feature type="domain" description="Ig-like" evidence="6">
    <location>
        <begin position="1"/>
        <end position="104"/>
    </location>
</feature>